<gene>
    <name evidence="2" type="ORF">Tci_931128</name>
</gene>
<dbReference type="EMBL" id="BKCJ011861749">
    <property type="protein sequence ID" value="GFD59159.1"/>
    <property type="molecule type" value="Genomic_DNA"/>
</dbReference>
<dbReference type="AlphaFoldDB" id="A0A699XHC3"/>
<organism evidence="2">
    <name type="scientific">Tanacetum cinerariifolium</name>
    <name type="common">Dalmatian daisy</name>
    <name type="synonym">Chrysanthemum cinerariifolium</name>
    <dbReference type="NCBI Taxonomy" id="118510"/>
    <lineage>
        <taxon>Eukaryota</taxon>
        <taxon>Viridiplantae</taxon>
        <taxon>Streptophyta</taxon>
        <taxon>Embryophyta</taxon>
        <taxon>Tracheophyta</taxon>
        <taxon>Spermatophyta</taxon>
        <taxon>Magnoliopsida</taxon>
        <taxon>eudicotyledons</taxon>
        <taxon>Gunneridae</taxon>
        <taxon>Pentapetalae</taxon>
        <taxon>asterids</taxon>
        <taxon>campanulids</taxon>
        <taxon>Asterales</taxon>
        <taxon>Asteraceae</taxon>
        <taxon>Asteroideae</taxon>
        <taxon>Anthemideae</taxon>
        <taxon>Anthemidinae</taxon>
        <taxon>Tanacetum</taxon>
    </lineage>
</organism>
<feature type="region of interest" description="Disordered" evidence="1">
    <location>
        <begin position="52"/>
        <end position="71"/>
    </location>
</feature>
<name>A0A699XHC3_TANCI</name>
<feature type="non-terminal residue" evidence="2">
    <location>
        <position position="1"/>
    </location>
</feature>
<feature type="compositionally biased region" description="Polar residues" evidence="1">
    <location>
        <begin position="56"/>
        <end position="71"/>
    </location>
</feature>
<evidence type="ECO:0000313" key="2">
    <source>
        <dbReference type="EMBL" id="GFD59159.1"/>
    </source>
</evidence>
<sequence length="71" mass="7528">ISLGLVQNSPSSTPYVPPTKNDWDLLFQPMVDEYLNPLLSLVSPVHVAAAPRPANLTGSPSSTSIDQVVPS</sequence>
<evidence type="ECO:0008006" key="3">
    <source>
        <dbReference type="Google" id="ProtNLM"/>
    </source>
</evidence>
<feature type="non-terminal residue" evidence="2">
    <location>
        <position position="71"/>
    </location>
</feature>
<protein>
    <recommendedName>
        <fullName evidence="3">Integrase, catalytic region, zinc finger, CCHC-type, peptidase aspartic, catalytic</fullName>
    </recommendedName>
</protein>
<accession>A0A699XHC3</accession>
<evidence type="ECO:0000256" key="1">
    <source>
        <dbReference type="SAM" id="MobiDB-lite"/>
    </source>
</evidence>
<comment type="caution">
    <text evidence="2">The sequence shown here is derived from an EMBL/GenBank/DDBJ whole genome shotgun (WGS) entry which is preliminary data.</text>
</comment>
<proteinExistence type="predicted"/>
<reference evidence="2" key="1">
    <citation type="journal article" date="2019" name="Sci. Rep.">
        <title>Draft genome of Tanacetum cinerariifolium, the natural source of mosquito coil.</title>
        <authorList>
            <person name="Yamashiro T."/>
            <person name="Shiraishi A."/>
            <person name="Satake H."/>
            <person name="Nakayama K."/>
        </authorList>
    </citation>
    <scope>NUCLEOTIDE SEQUENCE</scope>
</reference>